<name>A0A1F5EDC8_9BACT</name>
<reference evidence="1 2" key="1">
    <citation type="journal article" date="2016" name="Nat. Commun.">
        <title>Thousands of microbial genomes shed light on interconnected biogeochemical processes in an aquifer system.</title>
        <authorList>
            <person name="Anantharaman K."/>
            <person name="Brown C.T."/>
            <person name="Hug L.A."/>
            <person name="Sharon I."/>
            <person name="Castelle C.J."/>
            <person name="Probst A.J."/>
            <person name="Thomas B.C."/>
            <person name="Singh A."/>
            <person name="Wilkins M.J."/>
            <person name="Karaoz U."/>
            <person name="Brodie E.L."/>
            <person name="Williams K.H."/>
            <person name="Hubbard S.S."/>
            <person name="Banfield J.F."/>
        </authorList>
    </citation>
    <scope>NUCLEOTIDE SEQUENCE [LARGE SCALE GENOMIC DNA]</scope>
</reference>
<organism evidence="1 2">
    <name type="scientific">Candidatus Berkelbacteria bacterium RIFOXYA2_FULL_43_10</name>
    <dbReference type="NCBI Taxonomy" id="1797472"/>
    <lineage>
        <taxon>Bacteria</taxon>
        <taxon>Candidatus Berkelbacteria</taxon>
    </lineage>
</organism>
<comment type="caution">
    <text evidence="1">The sequence shown here is derived from an EMBL/GenBank/DDBJ whole genome shotgun (WGS) entry which is preliminary data.</text>
</comment>
<dbReference type="Proteomes" id="UP000178583">
    <property type="component" value="Unassembled WGS sequence"/>
</dbReference>
<dbReference type="AlphaFoldDB" id="A0A1F5EDC8"/>
<dbReference type="EMBL" id="MEZY01000014">
    <property type="protein sequence ID" value="OGD65256.1"/>
    <property type="molecule type" value="Genomic_DNA"/>
</dbReference>
<sequence length="148" mass="17379">MTIFIAIGTVFMLTLRTASWRDFFMNWDVDIGKLGISYCWCRAHRLGICWRHRIVRDNGVAAYRGKRQWSFGLSDTHDVRYEGAGPIWRFAFKDRGRGEYVWGITTDRGYDIVWWPPKFNIGGSPPGYRLKRLLGRFVLRLRRRGATS</sequence>
<protein>
    <submittedName>
        <fullName evidence="1">Uncharacterized protein</fullName>
    </submittedName>
</protein>
<gene>
    <name evidence="1" type="ORF">A2215_01030</name>
</gene>
<proteinExistence type="predicted"/>
<evidence type="ECO:0000313" key="1">
    <source>
        <dbReference type="EMBL" id="OGD65256.1"/>
    </source>
</evidence>
<evidence type="ECO:0000313" key="2">
    <source>
        <dbReference type="Proteomes" id="UP000178583"/>
    </source>
</evidence>
<accession>A0A1F5EDC8</accession>